<proteinExistence type="predicted"/>
<evidence type="ECO:0000256" key="13">
    <source>
        <dbReference type="ARBA" id="ARBA00048988"/>
    </source>
</evidence>
<dbReference type="PATRIC" id="fig|1230456.3.peg.796"/>
<dbReference type="AlphaFoldDB" id="M0PD11"/>
<evidence type="ECO:0000256" key="11">
    <source>
        <dbReference type="ARBA" id="ARBA00034617"/>
    </source>
</evidence>
<evidence type="ECO:0000256" key="15">
    <source>
        <dbReference type="SAM" id="MobiDB-lite"/>
    </source>
</evidence>
<dbReference type="PANTHER" id="PTHR11070">
    <property type="entry name" value="UVRD / RECB / PCRA DNA HELICASE FAMILY MEMBER"/>
    <property type="match status" value="1"/>
</dbReference>
<keyword evidence="6 18" id="KW-0269">Exonuclease</keyword>
<dbReference type="GO" id="GO:0003677">
    <property type="term" value="F:DNA binding"/>
    <property type="evidence" value="ECO:0007669"/>
    <property type="project" value="UniProtKB-KW"/>
</dbReference>
<dbReference type="Gene3D" id="3.90.320.10">
    <property type="match status" value="1"/>
</dbReference>
<evidence type="ECO:0000256" key="12">
    <source>
        <dbReference type="ARBA" id="ARBA00034808"/>
    </source>
</evidence>
<evidence type="ECO:0000256" key="5">
    <source>
        <dbReference type="ARBA" id="ARBA00022806"/>
    </source>
</evidence>
<dbReference type="PROSITE" id="PS51217">
    <property type="entry name" value="UVRD_HELICASE_CTER"/>
    <property type="match status" value="1"/>
</dbReference>
<evidence type="ECO:0000256" key="10">
    <source>
        <dbReference type="ARBA" id="ARBA00023235"/>
    </source>
</evidence>
<dbReference type="InterPro" id="IPR038726">
    <property type="entry name" value="PDDEXK_AddAB-type"/>
</dbReference>
<evidence type="ECO:0000256" key="3">
    <source>
        <dbReference type="ARBA" id="ARBA00022763"/>
    </source>
</evidence>
<dbReference type="EC" id="5.6.2.4" evidence="12"/>
<reference evidence="18 19" key="1">
    <citation type="journal article" date="2014" name="PLoS Genet.">
        <title>Phylogenetically driven sequencing of extremely halophilic archaea reveals strategies for static and dynamic osmo-response.</title>
        <authorList>
            <person name="Becker E.A."/>
            <person name="Seitzer P.M."/>
            <person name="Tritt A."/>
            <person name="Larsen D."/>
            <person name="Krusor M."/>
            <person name="Yao A.I."/>
            <person name="Wu D."/>
            <person name="Madern D."/>
            <person name="Eisen J.A."/>
            <person name="Darling A.E."/>
            <person name="Facciotti M.T."/>
        </authorList>
    </citation>
    <scope>NUCLEOTIDE SEQUENCE [LARGE SCALE GENOMIC DNA]</scope>
    <source>
        <strain evidence="18 19">JCM 14978</strain>
    </source>
</reference>
<evidence type="ECO:0000256" key="8">
    <source>
        <dbReference type="ARBA" id="ARBA00023125"/>
    </source>
</evidence>
<dbReference type="Pfam" id="PF00580">
    <property type="entry name" value="UvrD-helicase"/>
    <property type="match status" value="1"/>
</dbReference>
<evidence type="ECO:0000256" key="2">
    <source>
        <dbReference type="ARBA" id="ARBA00022741"/>
    </source>
</evidence>
<dbReference type="InterPro" id="IPR000212">
    <property type="entry name" value="DNA_helicase_UvrD/REP"/>
</dbReference>
<dbReference type="Gene3D" id="1.10.486.10">
    <property type="entry name" value="PCRA, domain 4"/>
    <property type="match status" value="1"/>
</dbReference>
<dbReference type="Gene3D" id="3.40.50.300">
    <property type="entry name" value="P-loop containing nucleotide triphosphate hydrolases"/>
    <property type="match status" value="4"/>
</dbReference>
<keyword evidence="5 14" id="KW-0347">Helicase</keyword>
<keyword evidence="10" id="KW-0413">Isomerase</keyword>
<evidence type="ECO:0000256" key="14">
    <source>
        <dbReference type="PROSITE-ProRule" id="PRU00560"/>
    </source>
</evidence>
<evidence type="ECO:0000256" key="4">
    <source>
        <dbReference type="ARBA" id="ARBA00022801"/>
    </source>
</evidence>
<feature type="region of interest" description="Disordered" evidence="15">
    <location>
        <begin position="247"/>
        <end position="292"/>
    </location>
</feature>
<feature type="compositionally biased region" description="Basic and acidic residues" evidence="15">
    <location>
        <begin position="281"/>
        <end position="292"/>
    </location>
</feature>
<dbReference type="PANTHER" id="PTHR11070:SF2">
    <property type="entry name" value="ATP-DEPENDENT DNA HELICASE SRS2"/>
    <property type="match status" value="1"/>
</dbReference>
<evidence type="ECO:0000313" key="18">
    <source>
        <dbReference type="EMBL" id="EMA66730.1"/>
    </source>
</evidence>
<dbReference type="InterPro" id="IPR027417">
    <property type="entry name" value="P-loop_NTPase"/>
</dbReference>
<feature type="binding site" evidence="14">
    <location>
        <begin position="39"/>
        <end position="46"/>
    </location>
    <ligand>
        <name>ATP</name>
        <dbReference type="ChEBI" id="CHEBI:30616"/>
    </ligand>
</feature>
<evidence type="ECO:0000313" key="19">
    <source>
        <dbReference type="Proteomes" id="UP000011546"/>
    </source>
</evidence>
<dbReference type="GO" id="GO:0005524">
    <property type="term" value="F:ATP binding"/>
    <property type="evidence" value="ECO:0007669"/>
    <property type="project" value="UniProtKB-UniRule"/>
</dbReference>
<keyword evidence="1" id="KW-0540">Nuclease</keyword>
<keyword evidence="19" id="KW-1185">Reference proteome</keyword>
<dbReference type="InterPro" id="IPR014017">
    <property type="entry name" value="DNA_helicase_UvrD-like_C"/>
</dbReference>
<keyword evidence="9" id="KW-0234">DNA repair</keyword>
<dbReference type="STRING" id="1230456.C468_04112"/>
<keyword evidence="2 14" id="KW-0547">Nucleotide-binding</keyword>
<dbReference type="GO" id="GO:0004527">
    <property type="term" value="F:exonuclease activity"/>
    <property type="evidence" value="ECO:0007669"/>
    <property type="project" value="UniProtKB-KW"/>
</dbReference>
<comment type="caution">
    <text evidence="18">The sequence shown here is derived from an EMBL/GenBank/DDBJ whole genome shotgun (WGS) entry which is preliminary data.</text>
</comment>
<evidence type="ECO:0000256" key="7">
    <source>
        <dbReference type="ARBA" id="ARBA00022840"/>
    </source>
</evidence>
<evidence type="ECO:0000259" key="16">
    <source>
        <dbReference type="PROSITE" id="PS51198"/>
    </source>
</evidence>
<gene>
    <name evidence="18" type="ORF">C468_04112</name>
</gene>
<evidence type="ECO:0000256" key="6">
    <source>
        <dbReference type="ARBA" id="ARBA00022839"/>
    </source>
</evidence>
<dbReference type="InterPro" id="IPR011604">
    <property type="entry name" value="PDDEXK-like_dom_sf"/>
</dbReference>
<sequence length="1212" mass="131794">MSDGGGGVGDGDPVRLRGAQEEIREAYFASDSGLFTLDCVPGAGKSVVAHHVAAEDVLRRYAAGDPTPEQHVAVVSFNRDEAAEIVPAICDRLRELVEHDLVPAALDVSEEELRYLRQRVRQAPYAGTVDGLLRGIFREFAGDIGFDETPSVGNDALLKRVHRDCYESLRDDPGHARRLRDLEAAYPDGEYDAAVDEMLADALTYCRDRRLSTEAFRSALERTRDSTYPGGRPDSFDDLVRSVERFVDGEEAGNEKDGSEEAGSGRPGSGDAAGDEPDAGAGDRVREAVTGSDRERLVGADRELYDAWGARIDDFCAALSAYRTRYRDAVRERGAVSHTDVAYLVDAYFAGPSERPDLPEPLRSLDDSRRDRLRRTYRSRIRSLVIDEAQDVSAVQHAALSHLVTGDARVFACGDVRQGIYLWRHADPRWFAAATTEGTYLGVDWDTHENRTATATYRCVPDVAAAINAVAEPMFTDPACGGLGDLNAGYPRLDAARDGGDDPAVHVSSFAGVGRPGSATWANPDGEAGEANMLATHVSRGLADGTFRDEDGDPLGVTVLFRRGTRMPEYEAAFTAEGLRVRTSTDGLFDCPAVETTLAVVEWLIAPASPRRTAELLTESPLCDAVDASPVEAGSWDLDRVLDDGRADLTDAQREVLRGLVRLRDRSDGFGRLPASVSVEEVIEALALRADPNECVPEVDPAQRVANLDALVETVSEWEGDGRSSASELVDLAEPFREDPGIGPKQPSAAGAAYDVAFRTVHRAKGDQDDVVVVADPGFDVWSRGPHARRFVAQGAVAGLAPPANTDVPGDVPVPPFEGGLYDAGDGWGRDAGLRWATARWRDSAGDAAPDDALVGPDRLRRVAENERAEAWRLLYVALTRARDHLVVPLPRSDAGADQTRDRWLDAIRDGLSFPRGGTGSYELPLDADPNRKAIAVGVNDVDLFARPDRPTPRTGRDHVAEAPPRRNRLDPWVPRFLSPSTMYPLTEDVDRYALAHLLGEPLHTTTNAVSGDLPLPFDRLGPEEVGTCLHDALTELVVRGVDERAIRTAGPEVRAAFDEAANAVQKPVEGAEREGMFAFFERVLDDFLGSDLWERIADPTTAVGVERPLDGLAEVGGLEVEIHGRADFVVEYPTGERFVTDVKVALAEPTPETRRRYELQIAAYAFLAGQRGGSDATVRRTVETFGVATETTTASWPTDTVHRRLRRLLDR</sequence>
<keyword evidence="8" id="KW-0238">DNA-binding</keyword>
<keyword evidence="7 14" id="KW-0067">ATP-binding</keyword>
<feature type="domain" description="UvrD-like helicase C-terminal" evidence="17">
    <location>
        <begin position="473"/>
        <end position="766"/>
    </location>
</feature>
<name>M0PD11_9EURY</name>
<dbReference type="GO" id="GO:0000725">
    <property type="term" value="P:recombinational repair"/>
    <property type="evidence" value="ECO:0007669"/>
    <property type="project" value="TreeGrafter"/>
</dbReference>
<dbReference type="SUPFAM" id="SSF52540">
    <property type="entry name" value="P-loop containing nucleoside triphosphate hydrolases"/>
    <property type="match status" value="1"/>
</dbReference>
<feature type="compositionally biased region" description="Basic and acidic residues" evidence="15">
    <location>
        <begin position="247"/>
        <end position="259"/>
    </location>
</feature>
<dbReference type="PROSITE" id="PS51198">
    <property type="entry name" value="UVRD_HELICASE_ATP_BIND"/>
    <property type="match status" value="1"/>
</dbReference>
<dbReference type="Pfam" id="PF12705">
    <property type="entry name" value="PDDEXK_1"/>
    <property type="match status" value="1"/>
</dbReference>
<comment type="catalytic activity">
    <reaction evidence="11">
        <text>Couples ATP hydrolysis with the unwinding of duplex DNA by translocating in the 3'-5' direction.</text>
        <dbReference type="EC" id="5.6.2.4"/>
    </reaction>
</comment>
<organism evidence="18 19">
    <name type="scientific">Halorubrum kocurii JCM 14978</name>
    <dbReference type="NCBI Taxonomy" id="1230456"/>
    <lineage>
        <taxon>Archaea</taxon>
        <taxon>Methanobacteriati</taxon>
        <taxon>Methanobacteriota</taxon>
        <taxon>Stenosarchaea group</taxon>
        <taxon>Halobacteria</taxon>
        <taxon>Halobacteriales</taxon>
        <taxon>Haloferacaceae</taxon>
        <taxon>Halorubrum</taxon>
    </lineage>
</organism>
<keyword evidence="4 14" id="KW-0378">Hydrolase</keyword>
<comment type="catalytic activity">
    <reaction evidence="13">
        <text>ATP + H2O = ADP + phosphate + H(+)</text>
        <dbReference type="Rhea" id="RHEA:13065"/>
        <dbReference type="ChEBI" id="CHEBI:15377"/>
        <dbReference type="ChEBI" id="CHEBI:15378"/>
        <dbReference type="ChEBI" id="CHEBI:30616"/>
        <dbReference type="ChEBI" id="CHEBI:43474"/>
        <dbReference type="ChEBI" id="CHEBI:456216"/>
        <dbReference type="EC" id="5.6.2.4"/>
    </reaction>
</comment>
<evidence type="ECO:0000256" key="9">
    <source>
        <dbReference type="ARBA" id="ARBA00023204"/>
    </source>
</evidence>
<evidence type="ECO:0000256" key="1">
    <source>
        <dbReference type="ARBA" id="ARBA00022722"/>
    </source>
</evidence>
<feature type="domain" description="UvrD-like helicase ATP-binding" evidence="16">
    <location>
        <begin position="18"/>
        <end position="460"/>
    </location>
</feature>
<feature type="region of interest" description="Disordered" evidence="15">
    <location>
        <begin position="946"/>
        <end position="966"/>
    </location>
</feature>
<dbReference type="OrthoDB" id="203178at2157"/>
<dbReference type="InterPro" id="IPR014016">
    <property type="entry name" value="UvrD-like_ATP-bd"/>
</dbReference>
<protein>
    <recommendedName>
        <fullName evidence="12">DNA 3'-5' helicase</fullName>
        <ecNumber evidence="12">5.6.2.4</ecNumber>
    </recommendedName>
</protein>
<keyword evidence="3" id="KW-0227">DNA damage</keyword>
<accession>M0PD11</accession>
<dbReference type="GO" id="GO:0043138">
    <property type="term" value="F:3'-5' DNA helicase activity"/>
    <property type="evidence" value="ECO:0007669"/>
    <property type="project" value="UniProtKB-EC"/>
</dbReference>
<dbReference type="Proteomes" id="UP000011546">
    <property type="component" value="Unassembled WGS sequence"/>
</dbReference>
<dbReference type="EMBL" id="AOJH01000030">
    <property type="protein sequence ID" value="EMA66730.1"/>
    <property type="molecule type" value="Genomic_DNA"/>
</dbReference>
<evidence type="ECO:0000259" key="17">
    <source>
        <dbReference type="PROSITE" id="PS51217"/>
    </source>
</evidence>
<dbReference type="RefSeq" id="WP_008847571.1">
    <property type="nucleotide sequence ID" value="NZ_AOJH01000030.1"/>
</dbReference>